<reference evidence="2 3" key="1">
    <citation type="submission" date="2018-09" db="EMBL/GenBank/DDBJ databases">
        <title>Discovery and Ecogenomic Context for Candidatus Cryosericales, a Global Caldiserica Order Active in Thawing Permafrost.</title>
        <authorList>
            <person name="Martinez M.A."/>
            <person name="Woodcroft B.J."/>
            <person name="Ignacio Espinoza J.C."/>
            <person name="Zayed A."/>
            <person name="Singleton C.M."/>
            <person name="Boyd J."/>
            <person name="Li Y.-F."/>
            <person name="Purvine S."/>
            <person name="Maughan H."/>
            <person name="Hodgkins S.B."/>
            <person name="Anderson D."/>
            <person name="Sederholm M."/>
            <person name="Temperton B."/>
            <person name="Saleska S.R."/>
            <person name="Tyson G.W."/>
            <person name="Rich V.I."/>
        </authorList>
    </citation>
    <scope>NUCLEOTIDE SEQUENCE [LARGE SCALE GENOMIC DNA]</scope>
    <source>
        <strain evidence="2 3">SMC6</strain>
    </source>
</reference>
<protein>
    <submittedName>
        <fullName evidence="2">Uncharacterized protein</fullName>
    </submittedName>
</protein>
<keyword evidence="3" id="KW-1185">Reference proteome</keyword>
<dbReference type="EMBL" id="QXIT01000085">
    <property type="protein sequence ID" value="RIE08077.1"/>
    <property type="molecule type" value="Genomic_DNA"/>
</dbReference>
<proteinExistence type="predicted"/>
<dbReference type="Proteomes" id="UP000266260">
    <property type="component" value="Unassembled WGS sequence"/>
</dbReference>
<organism evidence="2 3">
    <name type="scientific">Candidatus Cryosericum odellii</name>
    <dbReference type="NCBI Taxonomy" id="2290917"/>
    <lineage>
        <taxon>Bacteria</taxon>
        <taxon>Pseudomonadati</taxon>
        <taxon>Caldisericota/Cryosericota group</taxon>
        <taxon>Candidatus Cryosericota</taxon>
        <taxon>Candidatus Cryosericia</taxon>
        <taxon>Candidatus Cryosericales</taxon>
        <taxon>Candidatus Cryosericaceae</taxon>
        <taxon>Candidatus Cryosericum</taxon>
    </lineage>
</organism>
<gene>
    <name evidence="2" type="ORF">SMC6_05000</name>
</gene>
<feature type="region of interest" description="Disordered" evidence="1">
    <location>
        <begin position="38"/>
        <end position="77"/>
    </location>
</feature>
<accession>A0A398D6R9</accession>
<sequence length="77" mass="8475">EAEKKLTELEDLVRDNKTSDIEAKIDEVNTAFSKVTEDLQHQAGQQQEPAAAQENQSEAQQPPQDGQTVEGQGTPKQ</sequence>
<dbReference type="RefSeq" id="WP_207800966.1">
    <property type="nucleotide sequence ID" value="NZ_QXIT01000085.1"/>
</dbReference>
<dbReference type="AlphaFoldDB" id="A0A398D6R9"/>
<name>A0A398D6R9_9BACT</name>
<feature type="non-terminal residue" evidence="2">
    <location>
        <position position="1"/>
    </location>
</feature>
<evidence type="ECO:0000256" key="1">
    <source>
        <dbReference type="SAM" id="MobiDB-lite"/>
    </source>
</evidence>
<feature type="compositionally biased region" description="Low complexity" evidence="1">
    <location>
        <begin position="41"/>
        <end position="64"/>
    </location>
</feature>
<feature type="compositionally biased region" description="Polar residues" evidence="1">
    <location>
        <begin position="65"/>
        <end position="77"/>
    </location>
</feature>
<evidence type="ECO:0000313" key="2">
    <source>
        <dbReference type="EMBL" id="RIE08077.1"/>
    </source>
</evidence>
<comment type="caution">
    <text evidence="2">The sequence shown here is derived from an EMBL/GenBank/DDBJ whole genome shotgun (WGS) entry which is preliminary data.</text>
</comment>
<evidence type="ECO:0000313" key="3">
    <source>
        <dbReference type="Proteomes" id="UP000266260"/>
    </source>
</evidence>